<reference evidence="2 3" key="1">
    <citation type="journal article" date="2013" name="BMC Genomics">
        <title>Reconstruction of the lipid metabolism for the microalga Monoraphidium neglectum from its genome sequence reveals characteristics suitable for biofuel production.</title>
        <authorList>
            <person name="Bogen C."/>
            <person name="Al-Dilaimi A."/>
            <person name="Albersmeier A."/>
            <person name="Wichmann J."/>
            <person name="Grundmann M."/>
            <person name="Rupp O."/>
            <person name="Lauersen K.J."/>
            <person name="Blifernez-Klassen O."/>
            <person name="Kalinowski J."/>
            <person name="Goesmann A."/>
            <person name="Mussgnug J.H."/>
            <person name="Kruse O."/>
        </authorList>
    </citation>
    <scope>NUCLEOTIDE SEQUENCE [LARGE SCALE GENOMIC DNA]</scope>
    <source>
        <strain evidence="2 3">SAG 48.87</strain>
    </source>
</reference>
<evidence type="ECO:0000256" key="1">
    <source>
        <dbReference type="SAM" id="MobiDB-lite"/>
    </source>
</evidence>
<feature type="compositionally biased region" description="Low complexity" evidence="1">
    <location>
        <begin position="10"/>
        <end position="40"/>
    </location>
</feature>
<dbReference type="KEGG" id="mng:MNEG_13235"/>
<proteinExistence type="predicted"/>
<keyword evidence="3" id="KW-1185">Reference proteome</keyword>
<dbReference type="RefSeq" id="XP_013893748.1">
    <property type="nucleotide sequence ID" value="XM_014038294.1"/>
</dbReference>
<feature type="region of interest" description="Disordered" evidence="1">
    <location>
        <begin position="1"/>
        <end position="71"/>
    </location>
</feature>
<dbReference type="Proteomes" id="UP000054498">
    <property type="component" value="Unassembled WGS sequence"/>
</dbReference>
<organism evidence="2 3">
    <name type="scientific">Monoraphidium neglectum</name>
    <dbReference type="NCBI Taxonomy" id="145388"/>
    <lineage>
        <taxon>Eukaryota</taxon>
        <taxon>Viridiplantae</taxon>
        <taxon>Chlorophyta</taxon>
        <taxon>core chlorophytes</taxon>
        <taxon>Chlorophyceae</taxon>
        <taxon>CS clade</taxon>
        <taxon>Sphaeropleales</taxon>
        <taxon>Selenastraceae</taxon>
        <taxon>Monoraphidium</taxon>
    </lineage>
</organism>
<protein>
    <submittedName>
        <fullName evidence="2">Uncharacterized protein</fullName>
    </submittedName>
</protein>
<evidence type="ECO:0000313" key="3">
    <source>
        <dbReference type="Proteomes" id="UP000054498"/>
    </source>
</evidence>
<evidence type="ECO:0000313" key="2">
    <source>
        <dbReference type="EMBL" id="KIY94728.1"/>
    </source>
</evidence>
<name>A0A0D2KFR9_9CHLO</name>
<dbReference type="AlphaFoldDB" id="A0A0D2KFR9"/>
<gene>
    <name evidence="2" type="ORF">MNEG_13235</name>
</gene>
<accession>A0A0D2KFR9</accession>
<dbReference type="EMBL" id="KK103924">
    <property type="protein sequence ID" value="KIY94728.1"/>
    <property type="molecule type" value="Genomic_DNA"/>
</dbReference>
<feature type="non-terminal residue" evidence="2">
    <location>
        <position position="90"/>
    </location>
</feature>
<dbReference type="GeneID" id="25730677"/>
<sequence>MRPVLVRRLQPGQAPSNGGAPAPAPALAAAAAAVPAEQPAHGGRSDSKQLQSLLSVALGQRPQGAEPGGARPAALSSILRLFLACADDPA</sequence>